<dbReference type="OrthoDB" id="7650325at2759"/>
<gene>
    <name evidence="2" type="ORF">TBRA_LOCUS9577</name>
</gene>
<evidence type="ECO:0000313" key="2">
    <source>
        <dbReference type="EMBL" id="CAB0037765.1"/>
    </source>
</evidence>
<protein>
    <submittedName>
        <fullName evidence="2">Uncharacterized protein</fullName>
    </submittedName>
</protein>
<keyword evidence="1" id="KW-0732">Signal</keyword>
<accession>A0A6H5IPU0</accession>
<feature type="signal peptide" evidence="1">
    <location>
        <begin position="1"/>
        <end position="18"/>
    </location>
</feature>
<dbReference type="Pfam" id="PF16061">
    <property type="entry name" value="DUF4803"/>
    <property type="match status" value="1"/>
</dbReference>
<dbReference type="Proteomes" id="UP000479190">
    <property type="component" value="Unassembled WGS sequence"/>
</dbReference>
<dbReference type="InterPro" id="IPR032062">
    <property type="entry name" value="DUF4803"/>
</dbReference>
<sequence>MRKTSAFLFLIFFHQVTCQPDIATILRAGLDLVSAASNPVDFALEAFNFVQVILGNGEQEDSGQISEKLDAISDQLNEISEEISNFKDELYEKLDLIVKNVELKTKLDSVFDIMNKINSYFLTSIEIQKPKRVLNSTLDDFLRIATTISPHGLKYLLSELHVLLGQGKWSDSIMKILTDPQLEAGFVCERRQSHNQIIYNLYKMIYMSEFKGIATMLFAYYHLSKKERRKGEIPELAILRKEYNRRSTSTLIATKKAMSRVSRDYWRCEPGEQIEGEFSNAIGDKKFTVLMEYFVNAAKTYVPFSPFLQKFVMFEQAAEYGSCQGGCDRYDHIQMAIGCSIGYDPSCGLNSLKKCTGFVRNCETFHDYMTICNTKVSLLLMKFG</sequence>
<feature type="chain" id="PRO_5026051523" evidence="1">
    <location>
        <begin position="19"/>
        <end position="384"/>
    </location>
</feature>
<dbReference type="EMBL" id="CADCXV010000867">
    <property type="protein sequence ID" value="CAB0037765.1"/>
    <property type="molecule type" value="Genomic_DNA"/>
</dbReference>
<dbReference type="AlphaFoldDB" id="A0A6H5IPU0"/>
<name>A0A6H5IPU0_9HYME</name>
<dbReference type="PANTHER" id="PTHR47890:SF1">
    <property type="entry name" value="LD24308P"/>
    <property type="match status" value="1"/>
</dbReference>
<dbReference type="PANTHER" id="PTHR47890">
    <property type="entry name" value="LD24308P"/>
    <property type="match status" value="1"/>
</dbReference>
<organism evidence="2 3">
    <name type="scientific">Trichogramma brassicae</name>
    <dbReference type="NCBI Taxonomy" id="86971"/>
    <lineage>
        <taxon>Eukaryota</taxon>
        <taxon>Metazoa</taxon>
        <taxon>Ecdysozoa</taxon>
        <taxon>Arthropoda</taxon>
        <taxon>Hexapoda</taxon>
        <taxon>Insecta</taxon>
        <taxon>Pterygota</taxon>
        <taxon>Neoptera</taxon>
        <taxon>Endopterygota</taxon>
        <taxon>Hymenoptera</taxon>
        <taxon>Apocrita</taxon>
        <taxon>Proctotrupomorpha</taxon>
        <taxon>Chalcidoidea</taxon>
        <taxon>Trichogrammatidae</taxon>
        <taxon>Trichogramma</taxon>
    </lineage>
</organism>
<proteinExistence type="predicted"/>
<reference evidence="2 3" key="1">
    <citation type="submission" date="2020-02" db="EMBL/GenBank/DDBJ databases">
        <authorList>
            <person name="Ferguson B K."/>
        </authorList>
    </citation>
    <scope>NUCLEOTIDE SEQUENCE [LARGE SCALE GENOMIC DNA]</scope>
</reference>
<evidence type="ECO:0000313" key="3">
    <source>
        <dbReference type="Proteomes" id="UP000479190"/>
    </source>
</evidence>
<evidence type="ECO:0000256" key="1">
    <source>
        <dbReference type="SAM" id="SignalP"/>
    </source>
</evidence>
<keyword evidence="3" id="KW-1185">Reference proteome</keyword>